<dbReference type="PANTHER" id="PTHR45947:SF3">
    <property type="entry name" value="SULFOQUINOVOSYL TRANSFERASE SQD2"/>
    <property type="match status" value="1"/>
</dbReference>
<proteinExistence type="predicted"/>
<feature type="domain" description="Glycosyltransferase subfamily 4-like N-terminal" evidence="2">
    <location>
        <begin position="14"/>
        <end position="174"/>
    </location>
</feature>
<name>A0A955LVC7_UNCKA</name>
<evidence type="ECO:0000313" key="3">
    <source>
        <dbReference type="EMBL" id="MCA9397275.1"/>
    </source>
</evidence>
<dbReference type="InterPro" id="IPR028098">
    <property type="entry name" value="Glyco_trans_4-like_N"/>
</dbReference>
<reference evidence="3" key="2">
    <citation type="journal article" date="2021" name="Microbiome">
        <title>Successional dynamics and alternative stable states in a saline activated sludge microbial community over 9 years.</title>
        <authorList>
            <person name="Wang Y."/>
            <person name="Ye J."/>
            <person name="Ju F."/>
            <person name="Liu L."/>
            <person name="Boyd J.A."/>
            <person name="Deng Y."/>
            <person name="Parks D.H."/>
            <person name="Jiang X."/>
            <person name="Yin X."/>
            <person name="Woodcroft B.J."/>
            <person name="Tyson G.W."/>
            <person name="Hugenholtz P."/>
            <person name="Polz M.F."/>
            <person name="Zhang T."/>
        </authorList>
    </citation>
    <scope>NUCLEOTIDE SEQUENCE</scope>
    <source>
        <strain evidence="3">HKST-UBA02</strain>
    </source>
</reference>
<accession>A0A955LVC7</accession>
<reference evidence="3" key="1">
    <citation type="submission" date="2020-04" db="EMBL/GenBank/DDBJ databases">
        <authorList>
            <person name="Zhang T."/>
        </authorList>
    </citation>
    <scope>NUCLEOTIDE SEQUENCE</scope>
    <source>
        <strain evidence="3">HKST-UBA02</strain>
    </source>
</reference>
<sequence length="362" mass="40237">MNIIHITHGYPPQPGGVQKVTQEIARRLVTLGHHVTVFACAGKTKVVDDNGVQVTYLAGPELAHTPLPFGLFSALLKVPKDSILHVHIAKAFLPEVTYFISKLRNMPYIAHFHLDVDATGAFGFLLPFYKKIALKRVLNSAVKVIVLSEAHKEIVCHLYRLIPEKVIVVPNGVSNEFYLEKEHAREVQSLLYVGRLQAQKNLPVLVSMMEYLPKSMELHIVGDGEMRSEVERCIKDKNITNATLHGPLYEDDLRAMYQRADVFVLASEREGLPLVLVEAMAAGVPVVASNVSGTREFVEDAGVLVESITGKDFARAIMTLVNDDELRKKLITKAKAKAQAHDWDTIVSQINEVYKEVQDASS</sequence>
<dbReference type="PANTHER" id="PTHR45947">
    <property type="entry name" value="SULFOQUINOVOSYL TRANSFERASE SQD2"/>
    <property type="match status" value="1"/>
</dbReference>
<dbReference type="GO" id="GO:0016757">
    <property type="term" value="F:glycosyltransferase activity"/>
    <property type="evidence" value="ECO:0007669"/>
    <property type="project" value="InterPro"/>
</dbReference>
<dbReference type="InterPro" id="IPR001296">
    <property type="entry name" value="Glyco_trans_1"/>
</dbReference>
<evidence type="ECO:0000259" key="2">
    <source>
        <dbReference type="Pfam" id="PF13439"/>
    </source>
</evidence>
<dbReference type="SUPFAM" id="SSF53756">
    <property type="entry name" value="UDP-Glycosyltransferase/glycogen phosphorylase"/>
    <property type="match status" value="1"/>
</dbReference>
<evidence type="ECO:0000313" key="4">
    <source>
        <dbReference type="Proteomes" id="UP000699691"/>
    </source>
</evidence>
<protein>
    <submittedName>
        <fullName evidence="3">Glycosyltransferase family 4 protein</fullName>
    </submittedName>
</protein>
<organism evidence="3 4">
    <name type="scientific">candidate division WWE3 bacterium</name>
    <dbReference type="NCBI Taxonomy" id="2053526"/>
    <lineage>
        <taxon>Bacteria</taxon>
        <taxon>Katanobacteria</taxon>
    </lineage>
</organism>
<dbReference type="Pfam" id="PF00534">
    <property type="entry name" value="Glycos_transf_1"/>
    <property type="match status" value="1"/>
</dbReference>
<dbReference type="AlphaFoldDB" id="A0A955LVC7"/>
<comment type="caution">
    <text evidence="3">The sequence shown here is derived from an EMBL/GenBank/DDBJ whole genome shotgun (WGS) entry which is preliminary data.</text>
</comment>
<feature type="domain" description="Glycosyl transferase family 1" evidence="1">
    <location>
        <begin position="188"/>
        <end position="336"/>
    </location>
</feature>
<evidence type="ECO:0000259" key="1">
    <source>
        <dbReference type="Pfam" id="PF00534"/>
    </source>
</evidence>
<dbReference type="Gene3D" id="3.40.50.2000">
    <property type="entry name" value="Glycogen Phosphorylase B"/>
    <property type="match status" value="2"/>
</dbReference>
<gene>
    <name evidence="3" type="ORF">KC573_00450</name>
</gene>
<dbReference type="InterPro" id="IPR050194">
    <property type="entry name" value="Glycosyltransferase_grp1"/>
</dbReference>
<dbReference type="CDD" id="cd03801">
    <property type="entry name" value="GT4_PimA-like"/>
    <property type="match status" value="1"/>
</dbReference>
<dbReference type="Proteomes" id="UP000699691">
    <property type="component" value="Unassembled WGS sequence"/>
</dbReference>
<dbReference type="EMBL" id="JAGQKY010000010">
    <property type="protein sequence ID" value="MCA9397275.1"/>
    <property type="molecule type" value="Genomic_DNA"/>
</dbReference>
<dbReference type="Pfam" id="PF13439">
    <property type="entry name" value="Glyco_transf_4"/>
    <property type="match status" value="1"/>
</dbReference>